<dbReference type="Gene3D" id="1.10.10.10">
    <property type="entry name" value="Winged helix-like DNA-binding domain superfamily/Winged helix DNA-binding domain"/>
    <property type="match status" value="1"/>
</dbReference>
<reference evidence="6 7" key="1">
    <citation type="submission" date="2006-03" db="EMBL/GenBank/DDBJ databases">
        <authorList>
            <person name="Pinhassi J."/>
            <person name="Pedros-Alio C."/>
            <person name="Ferriera S."/>
            <person name="Johnson J."/>
            <person name="Kravitz S."/>
            <person name="Halpern A."/>
            <person name="Remington K."/>
            <person name="Beeson K."/>
            <person name="Tran B."/>
            <person name="Rogers Y.-H."/>
            <person name="Friedman R."/>
            <person name="Venter J.C."/>
        </authorList>
    </citation>
    <scope>NUCLEOTIDE SEQUENCE [LARGE SCALE GENOMIC DNA]</scope>
    <source>
        <strain evidence="6 7">RED65</strain>
    </source>
</reference>
<evidence type="ECO:0000313" key="6">
    <source>
        <dbReference type="EMBL" id="EAT13729.1"/>
    </source>
</evidence>
<dbReference type="STRING" id="207949.RED65_10064"/>
<dbReference type="GO" id="GO:0003677">
    <property type="term" value="F:DNA binding"/>
    <property type="evidence" value="ECO:0007669"/>
    <property type="project" value="UniProtKB-KW"/>
</dbReference>
<keyword evidence="7" id="KW-1185">Reference proteome</keyword>
<comment type="caution">
    <text evidence="6">The sequence shown here is derived from an EMBL/GenBank/DDBJ whole genome shotgun (WGS) entry which is preliminary data.</text>
</comment>
<dbReference type="RefSeq" id="WP_007017150.1">
    <property type="nucleotide sequence ID" value="NZ_CH724113.1"/>
</dbReference>
<dbReference type="InterPro" id="IPR037402">
    <property type="entry name" value="YidZ_PBP2"/>
</dbReference>
<dbReference type="InterPro" id="IPR036388">
    <property type="entry name" value="WH-like_DNA-bd_sf"/>
</dbReference>
<dbReference type="CDD" id="cd08417">
    <property type="entry name" value="PBP2_Nitroaromatics_like"/>
    <property type="match status" value="1"/>
</dbReference>
<sequence>MKIDLNLFTVFEAIYLEGSLTRAAERLNLTQPAISHALSRLRERLDDPLFVRQGHKMRPTPLAQKLIPDIQAALRQLNGALQQSHHFNPAEAEKTYRVAMRDVMEATLLPPVLKGLDNIAPNIQLASVHIERRDMESKLASGELDFVVDVLLPTSEQIYKKKLLNDELVVIYNPALSQLPEGFTEEEYLRAKHILVSTRASGPSLVDYALSAEGLNRNVALRCQHYYAACQVASDNGMLLTMPSRYASILLQHFPTLQRSSLPFKTSSIDVYLYWHESLNEDGANAWFRDMLQQVLETHQPLLQAS</sequence>
<evidence type="ECO:0000256" key="2">
    <source>
        <dbReference type="ARBA" id="ARBA00023015"/>
    </source>
</evidence>
<dbReference type="PANTHER" id="PTHR30118">
    <property type="entry name" value="HTH-TYPE TRANSCRIPTIONAL REGULATOR LEUO-RELATED"/>
    <property type="match status" value="1"/>
</dbReference>
<organism evidence="6 7">
    <name type="scientific">Bermanella marisrubri</name>
    <dbReference type="NCBI Taxonomy" id="207949"/>
    <lineage>
        <taxon>Bacteria</taxon>
        <taxon>Pseudomonadati</taxon>
        <taxon>Pseudomonadota</taxon>
        <taxon>Gammaproteobacteria</taxon>
        <taxon>Oceanospirillales</taxon>
        <taxon>Oceanospirillaceae</taxon>
        <taxon>Bermanella</taxon>
    </lineage>
</organism>
<dbReference type="Proteomes" id="UP000004263">
    <property type="component" value="Unassembled WGS sequence"/>
</dbReference>
<dbReference type="InterPro" id="IPR036390">
    <property type="entry name" value="WH_DNA-bd_sf"/>
</dbReference>
<dbReference type="SUPFAM" id="SSF46785">
    <property type="entry name" value="Winged helix' DNA-binding domain"/>
    <property type="match status" value="1"/>
</dbReference>
<gene>
    <name evidence="6" type="ORF">RED65_10064</name>
</gene>
<comment type="similarity">
    <text evidence="1">Belongs to the LysR transcriptional regulatory family.</text>
</comment>
<dbReference type="InterPro" id="IPR005119">
    <property type="entry name" value="LysR_subst-bd"/>
</dbReference>
<dbReference type="InterPro" id="IPR000847">
    <property type="entry name" value="LysR_HTH_N"/>
</dbReference>
<dbReference type="Gene3D" id="3.40.190.10">
    <property type="entry name" value="Periplasmic binding protein-like II"/>
    <property type="match status" value="2"/>
</dbReference>
<dbReference type="Pfam" id="PF03466">
    <property type="entry name" value="LysR_substrate"/>
    <property type="match status" value="1"/>
</dbReference>
<dbReference type="AlphaFoldDB" id="Q1N663"/>
<dbReference type="HOGENOM" id="CLU_039613_39_0_6"/>
<keyword evidence="2" id="KW-0805">Transcription regulation</keyword>
<dbReference type="InterPro" id="IPR050389">
    <property type="entry name" value="LysR-type_TF"/>
</dbReference>
<dbReference type="PRINTS" id="PR00039">
    <property type="entry name" value="HTHLYSR"/>
</dbReference>
<dbReference type="SUPFAM" id="SSF53850">
    <property type="entry name" value="Periplasmic binding protein-like II"/>
    <property type="match status" value="1"/>
</dbReference>
<dbReference type="PROSITE" id="PS50931">
    <property type="entry name" value="HTH_LYSR"/>
    <property type="match status" value="1"/>
</dbReference>
<evidence type="ECO:0000256" key="4">
    <source>
        <dbReference type="ARBA" id="ARBA00023163"/>
    </source>
</evidence>
<feature type="domain" description="HTH lysR-type" evidence="5">
    <location>
        <begin position="3"/>
        <end position="60"/>
    </location>
</feature>
<keyword evidence="4" id="KW-0804">Transcription</keyword>
<accession>Q1N663</accession>
<dbReference type="GO" id="GO:0003700">
    <property type="term" value="F:DNA-binding transcription factor activity"/>
    <property type="evidence" value="ECO:0007669"/>
    <property type="project" value="InterPro"/>
</dbReference>
<evidence type="ECO:0000313" key="7">
    <source>
        <dbReference type="Proteomes" id="UP000004263"/>
    </source>
</evidence>
<protein>
    <submittedName>
        <fullName evidence="6">Regulatory protein, LysR:LysR, substrate-binding</fullName>
    </submittedName>
</protein>
<evidence type="ECO:0000256" key="3">
    <source>
        <dbReference type="ARBA" id="ARBA00023125"/>
    </source>
</evidence>
<dbReference type="OrthoDB" id="8839911at2"/>
<name>Q1N663_9GAMM</name>
<keyword evidence="3" id="KW-0238">DNA-binding</keyword>
<proteinExistence type="inferred from homology"/>
<dbReference type="EMBL" id="AAQH01000001">
    <property type="protein sequence ID" value="EAT13729.1"/>
    <property type="molecule type" value="Genomic_DNA"/>
</dbReference>
<evidence type="ECO:0000256" key="1">
    <source>
        <dbReference type="ARBA" id="ARBA00009437"/>
    </source>
</evidence>
<evidence type="ECO:0000259" key="5">
    <source>
        <dbReference type="PROSITE" id="PS50931"/>
    </source>
</evidence>
<dbReference type="PANTHER" id="PTHR30118:SF15">
    <property type="entry name" value="TRANSCRIPTIONAL REGULATORY PROTEIN"/>
    <property type="match status" value="1"/>
</dbReference>
<dbReference type="Pfam" id="PF00126">
    <property type="entry name" value="HTH_1"/>
    <property type="match status" value="1"/>
</dbReference>